<dbReference type="EMBL" id="PFCN01000007">
    <property type="protein sequence ID" value="PIR70629.1"/>
    <property type="molecule type" value="Genomic_DNA"/>
</dbReference>
<dbReference type="GO" id="GO:0030170">
    <property type="term" value="F:pyridoxal phosphate binding"/>
    <property type="evidence" value="ECO:0007669"/>
    <property type="project" value="InterPro"/>
</dbReference>
<organism evidence="5 6">
    <name type="scientific">Candidatus Niyogibacteria bacterium CG10_big_fil_rev_8_21_14_0_10_42_19</name>
    <dbReference type="NCBI Taxonomy" id="1974725"/>
    <lineage>
        <taxon>Bacteria</taxon>
        <taxon>Candidatus Niyogiibacteriota</taxon>
    </lineage>
</organism>
<dbReference type="PANTHER" id="PTHR11808:SF86">
    <property type="entry name" value="METHIONINE GAMMA-LYASE"/>
    <property type="match status" value="1"/>
</dbReference>
<dbReference type="NCBIfam" id="NF005455">
    <property type="entry name" value="PRK07049.1"/>
    <property type="match status" value="1"/>
</dbReference>
<sequence>MKRPKFKPEAYIGGKALKPETLMMNYGYNPQWSEGAIKPPIFQTSTFVFKNAEDGEDFFKMAHGEKMSGPIRSPGLIYSRLNNPNLEIFEDRMTLWDEAEACAVFESGMAAITTVFFGFLNPGDVVLHSEPLYGGTDHLLNKVLAGYNIRSVGFRAGSSLHDIENIIRKENISENIKMIFIETPANPTNELVDMKACAEIARRFSTPEKKVSFCVDNTFLGPLWQHPLKHGADLVLYSATKYIGGHSDLVAGAVLGPGELIGRLKSLRMCFGNMASPLTCWLMTRSIETLKLRMTCQMKNARYVANFLRKHPKVKKVYYLGHIAPTDRQYNIYKDQCLSSGAMISFDIKGGKKEAFTFLNSLKLINLAVSLGGTESLVQHPGAMTHSGIAPQDRLRMGISDSMIRISVGLENPDDLILDIKQALDKVK</sequence>
<gene>
    <name evidence="5" type="ORF">COU46_00430</name>
</gene>
<dbReference type="CDD" id="cd00614">
    <property type="entry name" value="CGS_like"/>
    <property type="match status" value="1"/>
</dbReference>
<dbReference type="Gene3D" id="3.90.1150.10">
    <property type="entry name" value="Aspartate Aminotransferase, domain 1"/>
    <property type="match status" value="1"/>
</dbReference>
<dbReference type="GO" id="GO:0019346">
    <property type="term" value="P:transsulfuration"/>
    <property type="evidence" value="ECO:0007669"/>
    <property type="project" value="InterPro"/>
</dbReference>
<evidence type="ECO:0000256" key="1">
    <source>
        <dbReference type="ARBA" id="ARBA00001933"/>
    </source>
</evidence>
<dbReference type="GO" id="GO:0005737">
    <property type="term" value="C:cytoplasm"/>
    <property type="evidence" value="ECO:0007669"/>
    <property type="project" value="TreeGrafter"/>
</dbReference>
<dbReference type="PIRSF" id="PIRSF001434">
    <property type="entry name" value="CGS"/>
    <property type="match status" value="1"/>
</dbReference>
<evidence type="ECO:0000313" key="5">
    <source>
        <dbReference type="EMBL" id="PIR70629.1"/>
    </source>
</evidence>
<dbReference type="FunFam" id="3.40.640.10:FF:000046">
    <property type="entry name" value="Cystathionine gamma-lyase"/>
    <property type="match status" value="1"/>
</dbReference>
<evidence type="ECO:0000256" key="4">
    <source>
        <dbReference type="RuleBase" id="RU362118"/>
    </source>
</evidence>
<dbReference type="PROSITE" id="PS00868">
    <property type="entry name" value="CYS_MET_METAB_PP"/>
    <property type="match status" value="1"/>
</dbReference>
<reference evidence="6" key="1">
    <citation type="submission" date="2017-09" db="EMBL/GenBank/DDBJ databases">
        <title>Depth-based differentiation of microbial function through sediment-hosted aquifers and enrichment of novel symbionts in the deep terrestrial subsurface.</title>
        <authorList>
            <person name="Probst A.J."/>
            <person name="Ladd B."/>
            <person name="Jarett J.K."/>
            <person name="Geller-Mcgrath D.E."/>
            <person name="Sieber C.M.K."/>
            <person name="Emerson J.B."/>
            <person name="Anantharaman K."/>
            <person name="Thomas B.C."/>
            <person name="Malmstrom R."/>
            <person name="Stieglmeier M."/>
            <person name="Klingl A."/>
            <person name="Woyke T."/>
            <person name="Ryan C.M."/>
            <person name="Banfield J.F."/>
        </authorList>
    </citation>
    <scope>NUCLEOTIDE SEQUENCE [LARGE SCALE GENOMIC DNA]</scope>
</reference>
<dbReference type="Gene3D" id="3.40.640.10">
    <property type="entry name" value="Type I PLP-dependent aspartate aminotransferase-like (Major domain)"/>
    <property type="match status" value="1"/>
</dbReference>
<feature type="modified residue" description="N6-(pyridoxal phosphate)lysine" evidence="3">
    <location>
        <position position="241"/>
    </location>
</feature>
<comment type="caution">
    <text evidence="5">The sequence shown here is derived from an EMBL/GenBank/DDBJ whole genome shotgun (WGS) entry which is preliminary data.</text>
</comment>
<comment type="cofactor">
    <cofactor evidence="1 4">
        <name>pyridoxal 5'-phosphate</name>
        <dbReference type="ChEBI" id="CHEBI:597326"/>
    </cofactor>
</comment>
<name>A0A2H0TGF4_9BACT</name>
<dbReference type="InterPro" id="IPR015422">
    <property type="entry name" value="PyrdxlP-dep_Trfase_small"/>
</dbReference>
<keyword evidence="2 3" id="KW-0663">Pyridoxal phosphate</keyword>
<dbReference type="AlphaFoldDB" id="A0A2H0TGF4"/>
<dbReference type="Pfam" id="PF01053">
    <property type="entry name" value="Cys_Met_Meta_PP"/>
    <property type="match status" value="1"/>
</dbReference>
<protein>
    <submittedName>
        <fullName evidence="5">Methionine gamma-lyase</fullName>
        <ecNumber evidence="5">4.4.1.11</ecNumber>
    </submittedName>
</protein>
<dbReference type="PANTHER" id="PTHR11808">
    <property type="entry name" value="TRANS-SULFURATION ENZYME FAMILY MEMBER"/>
    <property type="match status" value="1"/>
</dbReference>
<evidence type="ECO:0000256" key="2">
    <source>
        <dbReference type="ARBA" id="ARBA00022898"/>
    </source>
</evidence>
<dbReference type="Proteomes" id="UP000229383">
    <property type="component" value="Unassembled WGS sequence"/>
</dbReference>
<comment type="similarity">
    <text evidence="4">Belongs to the trans-sulfuration enzymes family.</text>
</comment>
<dbReference type="EC" id="4.4.1.11" evidence="5"/>
<dbReference type="InterPro" id="IPR054542">
    <property type="entry name" value="Cys_met_metab_PP"/>
</dbReference>
<evidence type="ECO:0000256" key="3">
    <source>
        <dbReference type="PIRSR" id="PIRSR001434-2"/>
    </source>
</evidence>
<dbReference type="GO" id="GO:0009086">
    <property type="term" value="P:methionine biosynthetic process"/>
    <property type="evidence" value="ECO:0007669"/>
    <property type="project" value="UniProtKB-ARBA"/>
</dbReference>
<evidence type="ECO:0000313" key="6">
    <source>
        <dbReference type="Proteomes" id="UP000229383"/>
    </source>
</evidence>
<dbReference type="InterPro" id="IPR000277">
    <property type="entry name" value="Cys/Met-Metab_PyrdxlP-dep_enz"/>
</dbReference>
<dbReference type="FunFam" id="3.90.1150.10:FF:000033">
    <property type="entry name" value="Cystathionine gamma-synthase"/>
    <property type="match status" value="1"/>
</dbReference>
<accession>A0A2H0TGF4</accession>
<dbReference type="InterPro" id="IPR015424">
    <property type="entry name" value="PyrdxlP-dep_Trfase"/>
</dbReference>
<dbReference type="GO" id="GO:0018826">
    <property type="term" value="F:methionine gamma-lyase activity"/>
    <property type="evidence" value="ECO:0007669"/>
    <property type="project" value="UniProtKB-EC"/>
</dbReference>
<dbReference type="SUPFAM" id="SSF53383">
    <property type="entry name" value="PLP-dependent transferases"/>
    <property type="match status" value="1"/>
</dbReference>
<proteinExistence type="inferred from homology"/>
<dbReference type="InterPro" id="IPR015421">
    <property type="entry name" value="PyrdxlP-dep_Trfase_major"/>
</dbReference>
<keyword evidence="5" id="KW-0456">Lyase</keyword>